<protein>
    <recommendedName>
        <fullName evidence="11">E3 ubiquitin-protein ligase RMA</fullName>
        <ecNumber evidence="11">2.3.2.27</ecNumber>
    </recommendedName>
    <alternativeName>
        <fullName evidence="11">Protein RING membrane-anchor</fullName>
    </alternativeName>
    <alternativeName>
        <fullName evidence="11">RING-type E3 ubiquitin transferase RMA</fullName>
    </alternativeName>
</protein>
<dbReference type="InterPro" id="IPR017907">
    <property type="entry name" value="Znf_RING_CS"/>
</dbReference>
<dbReference type="InterPro" id="IPR027370">
    <property type="entry name" value="Znf-RING_euk"/>
</dbReference>
<dbReference type="PANTHER" id="PTHR12313">
    <property type="entry name" value="E3 UBIQUITIN-PROTEIN LIGASE RNF5-RELATED"/>
    <property type="match status" value="1"/>
</dbReference>
<keyword evidence="11" id="KW-0256">Endoplasmic reticulum</keyword>
<dbReference type="InterPro" id="IPR013083">
    <property type="entry name" value="Znf_RING/FYVE/PHD"/>
</dbReference>
<evidence type="ECO:0000256" key="11">
    <source>
        <dbReference type="RuleBase" id="RU369090"/>
    </source>
</evidence>
<evidence type="ECO:0000256" key="1">
    <source>
        <dbReference type="ARBA" id="ARBA00000900"/>
    </source>
</evidence>
<dbReference type="PROSITE" id="PS00518">
    <property type="entry name" value="ZF_RING_1"/>
    <property type="match status" value="1"/>
</dbReference>
<comment type="caution">
    <text evidence="14">The sequence shown here is derived from an EMBL/GenBank/DDBJ whole genome shotgun (WGS) entry which is preliminary data.</text>
</comment>
<keyword evidence="15" id="KW-1185">Reference proteome</keyword>
<dbReference type="InterPro" id="IPR001841">
    <property type="entry name" value="Znf_RING"/>
</dbReference>
<dbReference type="Pfam" id="PF13445">
    <property type="entry name" value="zf-RING_UBOX"/>
    <property type="match status" value="1"/>
</dbReference>
<organism evidence="14 15">
    <name type="scientific">Nepenthes gracilis</name>
    <name type="common">Slender pitcher plant</name>
    <dbReference type="NCBI Taxonomy" id="150966"/>
    <lineage>
        <taxon>Eukaryota</taxon>
        <taxon>Viridiplantae</taxon>
        <taxon>Streptophyta</taxon>
        <taxon>Embryophyta</taxon>
        <taxon>Tracheophyta</taxon>
        <taxon>Spermatophyta</taxon>
        <taxon>Magnoliopsida</taxon>
        <taxon>eudicotyledons</taxon>
        <taxon>Gunneridae</taxon>
        <taxon>Pentapetalae</taxon>
        <taxon>Caryophyllales</taxon>
        <taxon>Nepenthaceae</taxon>
        <taxon>Nepenthes</taxon>
    </lineage>
</organism>
<comment type="domain">
    <text evidence="11">The RING-type zinc finger domain is responsible for E3 ligase activity.</text>
</comment>
<evidence type="ECO:0000256" key="3">
    <source>
        <dbReference type="ARBA" id="ARBA00004906"/>
    </source>
</evidence>
<proteinExistence type="predicted"/>
<gene>
    <name evidence="14" type="ORF">Nepgr_014451</name>
</gene>
<evidence type="ECO:0000256" key="4">
    <source>
        <dbReference type="ARBA" id="ARBA00022679"/>
    </source>
</evidence>
<keyword evidence="9" id="KW-0472">Membrane</keyword>
<keyword evidence="6 10" id="KW-0863">Zinc-finger</keyword>
<evidence type="ECO:0000256" key="10">
    <source>
        <dbReference type="PROSITE-ProRule" id="PRU00175"/>
    </source>
</evidence>
<evidence type="ECO:0000256" key="5">
    <source>
        <dbReference type="ARBA" id="ARBA00022723"/>
    </source>
</evidence>
<evidence type="ECO:0000313" key="15">
    <source>
        <dbReference type="Proteomes" id="UP001279734"/>
    </source>
</evidence>
<sequence>MCVELTDELSEIQQPASLQIPRLHSRLLTPSPPIHSLTDLYPILSSRSPQSLLILDGQLKKTSSQTTMEQCLQRSVNSHQPNIHANKWESAAMCVHGTNGNSSTVFDCSICLDNVQDPVVTLCGHLFCWACIYKWIHVGRLTHNDPEQQHQCPVCKAEVSENNLIPLYSGAQSVKPSDAEAKSLDPVIPRRPAGSPCGTRHFVAATALTGSRPTTQLHPSYPHRVQPYGDYLGDYTASMPTDLAGTRTTLPVSATRESDDV</sequence>
<dbReference type="Gene3D" id="3.30.40.10">
    <property type="entry name" value="Zinc/RING finger domain, C3HC4 (zinc finger)"/>
    <property type="match status" value="1"/>
</dbReference>
<dbReference type="SUPFAM" id="SSF57850">
    <property type="entry name" value="RING/U-box"/>
    <property type="match status" value="1"/>
</dbReference>
<keyword evidence="7 11" id="KW-0833">Ubl conjugation pathway</keyword>
<comment type="subcellular location">
    <subcellularLocation>
        <location evidence="2">Endomembrane system</location>
    </subcellularLocation>
    <subcellularLocation>
        <location evidence="11">Endoplasmic reticulum membrane</location>
        <topology evidence="11">Single-pass type IV membrane protein</topology>
    </subcellularLocation>
</comment>
<evidence type="ECO:0000313" key="14">
    <source>
        <dbReference type="EMBL" id="GMH12610.1"/>
    </source>
</evidence>
<comment type="catalytic activity">
    <reaction evidence="1 11">
        <text>S-ubiquitinyl-[E2 ubiquitin-conjugating enzyme]-L-cysteine + [acceptor protein]-L-lysine = [E2 ubiquitin-conjugating enzyme]-L-cysteine + N(6)-ubiquitinyl-[acceptor protein]-L-lysine.</text>
        <dbReference type="EC" id="2.3.2.27"/>
    </reaction>
</comment>
<keyword evidence="5 11" id="KW-0479">Metal-binding</keyword>
<reference evidence="14" key="1">
    <citation type="submission" date="2023-05" db="EMBL/GenBank/DDBJ databases">
        <title>Nepenthes gracilis genome sequencing.</title>
        <authorList>
            <person name="Fukushima K."/>
        </authorList>
    </citation>
    <scope>NUCLEOTIDE SEQUENCE</scope>
    <source>
        <strain evidence="14">SING2019-196</strain>
    </source>
</reference>
<evidence type="ECO:0000259" key="13">
    <source>
        <dbReference type="PROSITE" id="PS50089"/>
    </source>
</evidence>
<evidence type="ECO:0000256" key="12">
    <source>
        <dbReference type="SAM" id="MobiDB-lite"/>
    </source>
</evidence>
<dbReference type="GO" id="GO:0005789">
    <property type="term" value="C:endoplasmic reticulum membrane"/>
    <property type="evidence" value="ECO:0007669"/>
    <property type="project" value="UniProtKB-SubCell"/>
</dbReference>
<dbReference type="EMBL" id="BSYO01000012">
    <property type="protein sequence ID" value="GMH12610.1"/>
    <property type="molecule type" value="Genomic_DNA"/>
</dbReference>
<keyword evidence="8 11" id="KW-0862">Zinc</keyword>
<keyword evidence="4 11" id="KW-0808">Transferase</keyword>
<evidence type="ECO:0000256" key="7">
    <source>
        <dbReference type="ARBA" id="ARBA00022786"/>
    </source>
</evidence>
<feature type="domain" description="RING-type" evidence="13">
    <location>
        <begin position="108"/>
        <end position="156"/>
    </location>
</feature>
<dbReference type="AlphaFoldDB" id="A0AAD3SKT5"/>
<dbReference type="Proteomes" id="UP001279734">
    <property type="component" value="Unassembled WGS sequence"/>
</dbReference>
<evidence type="ECO:0000256" key="6">
    <source>
        <dbReference type="ARBA" id="ARBA00022771"/>
    </source>
</evidence>
<evidence type="ECO:0000256" key="8">
    <source>
        <dbReference type="ARBA" id="ARBA00022833"/>
    </source>
</evidence>
<dbReference type="SMART" id="SM00184">
    <property type="entry name" value="RING"/>
    <property type="match status" value="1"/>
</dbReference>
<evidence type="ECO:0000256" key="2">
    <source>
        <dbReference type="ARBA" id="ARBA00004308"/>
    </source>
</evidence>
<accession>A0AAD3SKT5</accession>
<comment type="function">
    <text evidence="11">E3 ubiquitin-protein ligase.</text>
</comment>
<dbReference type="InterPro" id="IPR045103">
    <property type="entry name" value="RNF5/RNF185-like"/>
</dbReference>
<dbReference type="GO" id="GO:0008270">
    <property type="term" value="F:zinc ion binding"/>
    <property type="evidence" value="ECO:0007669"/>
    <property type="project" value="UniProtKB-KW"/>
</dbReference>
<comment type="pathway">
    <text evidence="3 11">Protein modification; protein ubiquitination.</text>
</comment>
<evidence type="ECO:0000256" key="9">
    <source>
        <dbReference type="ARBA" id="ARBA00023136"/>
    </source>
</evidence>
<name>A0AAD3SKT5_NEPGR</name>
<dbReference type="PROSITE" id="PS50089">
    <property type="entry name" value="ZF_RING_2"/>
    <property type="match status" value="1"/>
</dbReference>
<dbReference type="EC" id="2.3.2.27" evidence="11"/>
<dbReference type="GO" id="GO:0006511">
    <property type="term" value="P:ubiquitin-dependent protein catabolic process"/>
    <property type="evidence" value="ECO:0007669"/>
    <property type="project" value="UniProtKB-UniRule"/>
</dbReference>
<feature type="region of interest" description="Disordered" evidence="12">
    <location>
        <begin position="241"/>
        <end position="261"/>
    </location>
</feature>
<dbReference type="GO" id="GO:0061630">
    <property type="term" value="F:ubiquitin protein ligase activity"/>
    <property type="evidence" value="ECO:0007669"/>
    <property type="project" value="UniProtKB-UniRule"/>
</dbReference>